<name>A0A2J6PK83_9HELO</name>
<keyword evidence="2" id="KW-1185">Reference proteome</keyword>
<dbReference type="EMBL" id="KZ613522">
    <property type="protein sequence ID" value="PMD14433.1"/>
    <property type="molecule type" value="Genomic_DNA"/>
</dbReference>
<reference evidence="1 2" key="1">
    <citation type="submission" date="2016-05" db="EMBL/GenBank/DDBJ databases">
        <title>A degradative enzymes factory behind the ericoid mycorrhizal symbiosis.</title>
        <authorList>
            <consortium name="DOE Joint Genome Institute"/>
            <person name="Martino E."/>
            <person name="Morin E."/>
            <person name="Grelet G."/>
            <person name="Kuo A."/>
            <person name="Kohler A."/>
            <person name="Daghino S."/>
            <person name="Barry K."/>
            <person name="Choi C."/>
            <person name="Cichocki N."/>
            <person name="Clum A."/>
            <person name="Copeland A."/>
            <person name="Hainaut M."/>
            <person name="Haridas S."/>
            <person name="Labutti K."/>
            <person name="Lindquist E."/>
            <person name="Lipzen A."/>
            <person name="Khouja H.-R."/>
            <person name="Murat C."/>
            <person name="Ohm R."/>
            <person name="Olson A."/>
            <person name="Spatafora J."/>
            <person name="Veneault-Fourrey C."/>
            <person name="Henrissat B."/>
            <person name="Grigoriev I."/>
            <person name="Martin F."/>
            <person name="Perotto S."/>
        </authorList>
    </citation>
    <scope>NUCLEOTIDE SEQUENCE [LARGE SCALE GENOMIC DNA]</scope>
    <source>
        <strain evidence="1 2">UAMH 7357</strain>
    </source>
</reference>
<proteinExistence type="predicted"/>
<protein>
    <submittedName>
        <fullName evidence="1">Uncharacterized protein</fullName>
    </submittedName>
</protein>
<evidence type="ECO:0000313" key="2">
    <source>
        <dbReference type="Proteomes" id="UP000235672"/>
    </source>
</evidence>
<accession>A0A2J6PK83</accession>
<evidence type="ECO:0000313" key="1">
    <source>
        <dbReference type="EMBL" id="PMD14433.1"/>
    </source>
</evidence>
<sequence length="228" mass="26072">MPSRPKYTMRERHNIPELQVLKQAQHIIRQRRGNECKYNIVCEMHFLTRPKHAALRSGQPSQWHLWLAHAETNAKNRMQTSTKLAQIPSSESIFVPSGPFPEDRKGWIGRQAQAGAASHRPRSRSVDVCADAGNWCSLERHKVAMARKEEAVLRTFFAFRAGRAKVPYIDCIRGTCNGHPRETGCCRSENVRRSTHIRDPPQNRGITMKALYQVKAREMQAPVSLQLI</sequence>
<dbReference type="OrthoDB" id="10652140at2759"/>
<dbReference type="Proteomes" id="UP000235672">
    <property type="component" value="Unassembled WGS sequence"/>
</dbReference>
<organism evidence="1 2">
    <name type="scientific">Hyaloscypha hepaticicola</name>
    <dbReference type="NCBI Taxonomy" id="2082293"/>
    <lineage>
        <taxon>Eukaryota</taxon>
        <taxon>Fungi</taxon>
        <taxon>Dikarya</taxon>
        <taxon>Ascomycota</taxon>
        <taxon>Pezizomycotina</taxon>
        <taxon>Leotiomycetes</taxon>
        <taxon>Helotiales</taxon>
        <taxon>Hyaloscyphaceae</taxon>
        <taxon>Hyaloscypha</taxon>
    </lineage>
</organism>
<dbReference type="AlphaFoldDB" id="A0A2J6PK83"/>
<gene>
    <name evidence="1" type="ORF">NA56DRAFT_664755</name>
</gene>